<protein>
    <submittedName>
        <fullName evidence="3">Uncharacterized protein</fullName>
    </submittedName>
</protein>
<name>A0A6G0YWY4_APHCR</name>
<organism evidence="3 4">
    <name type="scientific">Aphis craccivora</name>
    <name type="common">Cowpea aphid</name>
    <dbReference type="NCBI Taxonomy" id="307492"/>
    <lineage>
        <taxon>Eukaryota</taxon>
        <taxon>Metazoa</taxon>
        <taxon>Ecdysozoa</taxon>
        <taxon>Arthropoda</taxon>
        <taxon>Hexapoda</taxon>
        <taxon>Insecta</taxon>
        <taxon>Pterygota</taxon>
        <taxon>Neoptera</taxon>
        <taxon>Paraneoptera</taxon>
        <taxon>Hemiptera</taxon>
        <taxon>Sternorrhyncha</taxon>
        <taxon>Aphidomorpha</taxon>
        <taxon>Aphidoidea</taxon>
        <taxon>Aphididae</taxon>
        <taxon>Aphidini</taxon>
        <taxon>Aphis</taxon>
        <taxon>Aphis</taxon>
    </lineage>
</organism>
<evidence type="ECO:0000256" key="1">
    <source>
        <dbReference type="SAM" id="MobiDB-lite"/>
    </source>
</evidence>
<evidence type="ECO:0000256" key="2">
    <source>
        <dbReference type="SAM" id="SignalP"/>
    </source>
</evidence>
<feature type="signal peptide" evidence="2">
    <location>
        <begin position="1"/>
        <end position="23"/>
    </location>
</feature>
<keyword evidence="2" id="KW-0732">Signal</keyword>
<gene>
    <name evidence="3" type="ORF">FWK35_00015058</name>
</gene>
<dbReference type="Proteomes" id="UP000478052">
    <property type="component" value="Unassembled WGS sequence"/>
</dbReference>
<dbReference type="AlphaFoldDB" id="A0A6G0YWY4"/>
<comment type="caution">
    <text evidence="3">The sequence shown here is derived from an EMBL/GenBank/DDBJ whole genome shotgun (WGS) entry which is preliminary data.</text>
</comment>
<feature type="region of interest" description="Disordered" evidence="1">
    <location>
        <begin position="39"/>
        <end position="71"/>
    </location>
</feature>
<dbReference type="EMBL" id="VUJU01002149">
    <property type="protein sequence ID" value="KAF0762417.1"/>
    <property type="molecule type" value="Genomic_DNA"/>
</dbReference>
<sequence length="277" mass="30939">MKLSTSLFICLFFSAIIAIKAEGDYEEYDEEYDNGETVVNEAPEEDTLSEGGEQEAQDQADYQDEEEPQADEFQYTPSQRLAEMEQNLPSSAQAVIPDGKVKEAITDTYTTAMNTDVAKTGLADVKHEWQLMLEGPHASRVIGTVGQNINKIFTSTEGADMANMLATTVHVLLARSGMKKMNTGLATILLSTYSLLTSDMMPKIVNKTGGLVITAVNKPEAPLFVKTFWDEIQKILYEKNINTKLITYFKNIVSMMKNMNGIKQNYGKKLKRQRTYA</sequence>
<feature type="chain" id="PRO_5026120648" evidence="2">
    <location>
        <begin position="24"/>
        <end position="277"/>
    </location>
</feature>
<reference evidence="3 4" key="1">
    <citation type="submission" date="2019-08" db="EMBL/GenBank/DDBJ databases">
        <title>Whole genome of Aphis craccivora.</title>
        <authorList>
            <person name="Voronova N.V."/>
            <person name="Shulinski R.S."/>
            <person name="Bandarenka Y.V."/>
            <person name="Zhorov D.G."/>
            <person name="Warner D."/>
        </authorList>
    </citation>
    <scope>NUCLEOTIDE SEQUENCE [LARGE SCALE GENOMIC DNA]</scope>
    <source>
        <strain evidence="3">180601</strain>
        <tissue evidence="3">Whole Body</tissue>
    </source>
</reference>
<accession>A0A6G0YWY4</accession>
<dbReference type="OrthoDB" id="6622755at2759"/>
<evidence type="ECO:0000313" key="3">
    <source>
        <dbReference type="EMBL" id="KAF0762417.1"/>
    </source>
</evidence>
<keyword evidence="4" id="KW-1185">Reference proteome</keyword>
<feature type="compositionally biased region" description="Acidic residues" evidence="1">
    <location>
        <begin position="42"/>
        <end position="70"/>
    </location>
</feature>
<evidence type="ECO:0000313" key="4">
    <source>
        <dbReference type="Proteomes" id="UP000478052"/>
    </source>
</evidence>
<proteinExistence type="predicted"/>